<dbReference type="InterPro" id="IPR005182">
    <property type="entry name" value="YdbS-like_PH"/>
</dbReference>
<dbReference type="EMBL" id="JAQFWQ010000118">
    <property type="protein sequence ID" value="MDA2814398.1"/>
    <property type="molecule type" value="Genomic_DNA"/>
</dbReference>
<feature type="compositionally biased region" description="Low complexity" evidence="1">
    <location>
        <begin position="32"/>
        <end position="51"/>
    </location>
</feature>
<reference evidence="4 5" key="1">
    <citation type="submission" date="2023-01" db="EMBL/GenBank/DDBJ databases">
        <title>Draft genome sequence of Nocardiopsis sp. RSe5-2 isolated from halophytes.</title>
        <authorList>
            <person name="Duangmal K."/>
            <person name="Chantavorakit T."/>
        </authorList>
    </citation>
    <scope>NUCLEOTIDE SEQUENCE [LARGE SCALE GENOMIC DNA]</scope>
    <source>
        <strain evidence="4 5">RSe5-2</strain>
    </source>
</reference>
<feature type="transmembrane region" description="Helical" evidence="2">
    <location>
        <begin position="509"/>
        <end position="529"/>
    </location>
</feature>
<sequence length="650" mass="68119">MSARGEEGPEEKGPEQERPTGAGHGGEGTVGGAPDADAGAGTGVGMDADAGADGGKGPEQERPTGVGHGGEETVGGAPDADAGAGTGVGTDADTGADGGAEPEAPATGEDEDTEAAEDLPPAEPWRRLSPRMLVAAPVTYMKNFIVPLALIAFGATQNPWVLGSLFAALVGMVATGVYTWLTFRYQVGADRLEIRKGWIGRSRRTIPLERIRGVHVTTSLVHRVLGLAVVKVEAAAGGGGDEEGKLDAVSAAEAGRLRDDLLHRRAVLRGARPAGEAGENGAEEGRAGAGDTAEAPEALDTGAAEGAPERVYFTMPTRWYSYGMLSVGYLLTPFVALAAVFGLLSQGLGDVLERMGALEASERALVLYKWAFAEGGVLVLVGVAGAALLFLILLMPLFAVVAYTVGHWRFRLVGGAESLVTERGLFTRQSVTLERRRIRGYELADSPLERTRSVVRLRAIMTGLGDASTRAVLLPAGPRAQVGRIVEETLDGYQGGLERHPRAALRRRFVRALALPLLGAVAAAVAGWYWAAAPLLLLALLGVPLAIDRYRSLGHGRDERRISVRSGSLARKQAVVQREAVVGWLWRQSLFQRRAGLAHLTATVGAGAGGYTAVDADFAESVSFAAGVTPAMVRPFLEQPEEGPESSEEE</sequence>
<feature type="region of interest" description="Disordered" evidence="1">
    <location>
        <begin position="273"/>
        <end position="294"/>
    </location>
</feature>
<feature type="domain" description="YdbS-like PH" evidence="3">
    <location>
        <begin position="180"/>
        <end position="259"/>
    </location>
</feature>
<evidence type="ECO:0000256" key="1">
    <source>
        <dbReference type="SAM" id="MobiDB-lite"/>
    </source>
</evidence>
<keyword evidence="2" id="KW-1133">Transmembrane helix</keyword>
<comment type="caution">
    <text evidence="4">The sequence shown here is derived from an EMBL/GenBank/DDBJ whole genome shotgun (WGS) entry which is preliminary data.</text>
</comment>
<feature type="transmembrane region" description="Helical" evidence="2">
    <location>
        <begin position="133"/>
        <end position="154"/>
    </location>
</feature>
<feature type="transmembrane region" description="Helical" evidence="2">
    <location>
        <begin position="319"/>
        <end position="344"/>
    </location>
</feature>
<dbReference type="Proteomes" id="UP001527866">
    <property type="component" value="Unassembled WGS sequence"/>
</dbReference>
<feature type="compositionally biased region" description="Gly residues" evidence="1">
    <location>
        <begin position="22"/>
        <end position="31"/>
    </location>
</feature>
<feature type="transmembrane region" description="Helical" evidence="2">
    <location>
        <begin position="377"/>
        <end position="403"/>
    </location>
</feature>
<dbReference type="PANTHER" id="PTHR34473:SF2">
    <property type="entry name" value="UPF0699 TRANSMEMBRANE PROTEIN YDBT"/>
    <property type="match status" value="1"/>
</dbReference>
<gene>
    <name evidence="4" type="ORF">O4J56_27375</name>
</gene>
<dbReference type="Pfam" id="PF03703">
    <property type="entry name" value="bPH_2"/>
    <property type="match status" value="2"/>
</dbReference>
<keyword evidence="2" id="KW-0472">Membrane</keyword>
<feature type="compositionally biased region" description="Basic and acidic residues" evidence="1">
    <location>
        <begin position="1"/>
        <end position="18"/>
    </location>
</feature>
<evidence type="ECO:0000313" key="5">
    <source>
        <dbReference type="Proteomes" id="UP001527866"/>
    </source>
</evidence>
<evidence type="ECO:0000313" key="4">
    <source>
        <dbReference type="EMBL" id="MDA2814398.1"/>
    </source>
</evidence>
<protein>
    <submittedName>
        <fullName evidence="4">PH domain-containing protein</fullName>
    </submittedName>
</protein>
<proteinExistence type="predicted"/>
<feature type="compositionally biased region" description="Acidic residues" evidence="1">
    <location>
        <begin position="108"/>
        <end position="117"/>
    </location>
</feature>
<keyword evidence="5" id="KW-1185">Reference proteome</keyword>
<dbReference type="PANTHER" id="PTHR34473">
    <property type="entry name" value="UPF0699 TRANSMEMBRANE PROTEIN YDBS"/>
    <property type="match status" value="1"/>
</dbReference>
<feature type="transmembrane region" description="Helical" evidence="2">
    <location>
        <begin position="160"/>
        <end position="181"/>
    </location>
</feature>
<name>A0ABT4UBP3_9ACTN</name>
<feature type="compositionally biased region" description="Low complexity" evidence="1">
    <location>
        <begin position="74"/>
        <end position="107"/>
    </location>
</feature>
<feature type="region of interest" description="Disordered" evidence="1">
    <location>
        <begin position="1"/>
        <end position="124"/>
    </location>
</feature>
<organism evidence="4 5">
    <name type="scientific">Nocardiopsis endophytica</name>
    <dbReference type="NCBI Taxonomy" id="3018445"/>
    <lineage>
        <taxon>Bacteria</taxon>
        <taxon>Bacillati</taxon>
        <taxon>Actinomycetota</taxon>
        <taxon>Actinomycetes</taxon>
        <taxon>Streptosporangiales</taxon>
        <taxon>Nocardiopsidaceae</taxon>
        <taxon>Nocardiopsis</taxon>
    </lineage>
</organism>
<evidence type="ECO:0000256" key="2">
    <source>
        <dbReference type="SAM" id="Phobius"/>
    </source>
</evidence>
<keyword evidence="2" id="KW-0812">Transmembrane</keyword>
<feature type="domain" description="YdbS-like PH" evidence="3">
    <location>
        <begin position="557"/>
        <end position="615"/>
    </location>
</feature>
<evidence type="ECO:0000259" key="3">
    <source>
        <dbReference type="Pfam" id="PF03703"/>
    </source>
</evidence>
<accession>A0ABT4UBP3</accession>